<feature type="transmembrane region" description="Helical" evidence="2">
    <location>
        <begin position="406"/>
        <end position="426"/>
    </location>
</feature>
<protein>
    <submittedName>
        <fullName evidence="4">Major facilitator superfamily domain-containing protein</fullName>
    </submittedName>
</protein>
<dbReference type="InterPro" id="IPR011701">
    <property type="entry name" value="MFS"/>
</dbReference>
<evidence type="ECO:0000256" key="1">
    <source>
        <dbReference type="ARBA" id="ARBA00004141"/>
    </source>
</evidence>
<feature type="transmembrane region" description="Helical" evidence="2">
    <location>
        <begin position="438"/>
        <end position="459"/>
    </location>
</feature>
<feature type="transmembrane region" description="Helical" evidence="2">
    <location>
        <begin position="499"/>
        <end position="518"/>
    </location>
</feature>
<comment type="caution">
    <text evidence="4">The sequence shown here is derived from an EMBL/GenBank/DDBJ whole genome shotgun (WGS) entry which is preliminary data.</text>
</comment>
<keyword evidence="2" id="KW-0472">Membrane</keyword>
<feature type="transmembrane region" description="Helical" evidence="2">
    <location>
        <begin position="97"/>
        <end position="120"/>
    </location>
</feature>
<dbReference type="Proteomes" id="UP001201812">
    <property type="component" value="Unassembled WGS sequence"/>
</dbReference>
<dbReference type="GO" id="GO:0008028">
    <property type="term" value="F:monocarboxylic acid transmembrane transporter activity"/>
    <property type="evidence" value="ECO:0007669"/>
    <property type="project" value="TreeGrafter"/>
</dbReference>
<dbReference type="Gene3D" id="1.20.1250.20">
    <property type="entry name" value="MFS general substrate transporter like domains"/>
    <property type="match status" value="2"/>
</dbReference>
<dbReference type="EMBL" id="JAKKPZ010000005">
    <property type="protein sequence ID" value="KAI1720813.1"/>
    <property type="molecule type" value="Genomic_DNA"/>
</dbReference>
<dbReference type="PROSITE" id="PS50850">
    <property type="entry name" value="MFS"/>
    <property type="match status" value="1"/>
</dbReference>
<dbReference type="AlphaFoldDB" id="A0AAD4N7G9"/>
<dbReference type="CDD" id="cd17352">
    <property type="entry name" value="MFS_MCT_SLC16"/>
    <property type="match status" value="1"/>
</dbReference>
<reference evidence="4" key="1">
    <citation type="submission" date="2022-01" db="EMBL/GenBank/DDBJ databases">
        <title>Genome Sequence Resource for Two Populations of Ditylenchus destructor, the Migratory Endoparasitic Phytonematode.</title>
        <authorList>
            <person name="Zhang H."/>
            <person name="Lin R."/>
            <person name="Xie B."/>
        </authorList>
    </citation>
    <scope>NUCLEOTIDE SEQUENCE</scope>
    <source>
        <strain evidence="4">BazhouSP</strain>
    </source>
</reference>
<sequence length="576" mass="63300">MQISSRSGTTALKIIGWKPAALDGGYGWVVVAGAFLIHVIADGFVYSFGIIEEELIEKFGASHAQASIIVSLLTGLTLCVGPVASALSNRFDCRVPVIVGSVLVCAGCIISSFATSIGYLIGSCGILMGIGCGLMYCPALIIVTMYFEKYRSLATGITVCGSGVGTLIFPKILGLLMDRFEKGEGWRKIFLLYSVLVLLCVPCGLLFSPLGKEPIYENREEEIDDSSTSMENTKLISHKSHKGRTVPHFLPTENAMVRSEPVYAPIPILAPKSAGYLNVTDCFYPRSIQREHKTDPVRLRTMTRMNSTNPKRRGRLSPNLPLCDMNEEESGMTANRADSEYTTSIWSSIKKMMDLSLFCEPAFVVFTFANFLMSIGFDPPTLFMPMHVTAKKWCPLKSNKTTAVSLYGLANVIGSIVYGVVCDIKFPCSWGKDCARNRLWICIVSTTLCGLACCFVYLIQRFWLFAVYCFFFGFTITCTVSLPNVILADLLGVTRLTNAFGLFLLVQGVADFIAPPLAGKLFDITRNYDWSFAFSGISLTVGALLLITLFFIKKPLPEDELCPEELVSVSSVTRRD</sequence>
<feature type="transmembrane region" description="Helical" evidence="2">
    <location>
        <begin position="154"/>
        <end position="177"/>
    </location>
</feature>
<dbReference type="Pfam" id="PF07690">
    <property type="entry name" value="MFS_1"/>
    <property type="match status" value="2"/>
</dbReference>
<feature type="transmembrane region" description="Helical" evidence="2">
    <location>
        <begin position="355"/>
        <end position="377"/>
    </location>
</feature>
<dbReference type="GO" id="GO:0016020">
    <property type="term" value="C:membrane"/>
    <property type="evidence" value="ECO:0007669"/>
    <property type="project" value="UniProtKB-SubCell"/>
</dbReference>
<feature type="transmembrane region" description="Helical" evidence="2">
    <location>
        <begin position="126"/>
        <end position="147"/>
    </location>
</feature>
<dbReference type="PANTHER" id="PTHR11360:SF284">
    <property type="entry name" value="EG:103B4.3 PROTEIN-RELATED"/>
    <property type="match status" value="1"/>
</dbReference>
<evidence type="ECO:0000313" key="4">
    <source>
        <dbReference type="EMBL" id="KAI1720813.1"/>
    </source>
</evidence>
<dbReference type="InterPro" id="IPR036259">
    <property type="entry name" value="MFS_trans_sf"/>
</dbReference>
<feature type="transmembrane region" description="Helical" evidence="2">
    <location>
        <begin position="189"/>
        <end position="210"/>
    </location>
</feature>
<proteinExistence type="predicted"/>
<keyword evidence="2" id="KW-0812">Transmembrane</keyword>
<feature type="transmembrane region" description="Helical" evidence="2">
    <location>
        <begin position="26"/>
        <end position="51"/>
    </location>
</feature>
<dbReference type="InterPro" id="IPR050327">
    <property type="entry name" value="Proton-linked_MCT"/>
</dbReference>
<feature type="transmembrane region" description="Helical" evidence="2">
    <location>
        <begin position="530"/>
        <end position="552"/>
    </location>
</feature>
<dbReference type="PANTHER" id="PTHR11360">
    <property type="entry name" value="MONOCARBOXYLATE TRANSPORTER"/>
    <property type="match status" value="1"/>
</dbReference>
<evidence type="ECO:0000256" key="2">
    <source>
        <dbReference type="SAM" id="Phobius"/>
    </source>
</evidence>
<feature type="domain" description="Major facilitator superfamily (MFS) profile" evidence="3">
    <location>
        <begin position="27"/>
        <end position="560"/>
    </location>
</feature>
<keyword evidence="5" id="KW-1185">Reference proteome</keyword>
<gene>
    <name evidence="4" type="ORF">DdX_05060</name>
</gene>
<evidence type="ECO:0000313" key="5">
    <source>
        <dbReference type="Proteomes" id="UP001201812"/>
    </source>
</evidence>
<comment type="subcellular location">
    <subcellularLocation>
        <location evidence="1">Membrane</location>
        <topology evidence="1">Multi-pass membrane protein</topology>
    </subcellularLocation>
</comment>
<dbReference type="InterPro" id="IPR020846">
    <property type="entry name" value="MFS_dom"/>
</dbReference>
<keyword evidence="2" id="KW-1133">Transmembrane helix</keyword>
<dbReference type="SUPFAM" id="SSF103473">
    <property type="entry name" value="MFS general substrate transporter"/>
    <property type="match status" value="1"/>
</dbReference>
<feature type="transmembrane region" description="Helical" evidence="2">
    <location>
        <begin position="63"/>
        <end position="85"/>
    </location>
</feature>
<name>A0AAD4N7G9_9BILA</name>
<organism evidence="4 5">
    <name type="scientific">Ditylenchus destructor</name>
    <dbReference type="NCBI Taxonomy" id="166010"/>
    <lineage>
        <taxon>Eukaryota</taxon>
        <taxon>Metazoa</taxon>
        <taxon>Ecdysozoa</taxon>
        <taxon>Nematoda</taxon>
        <taxon>Chromadorea</taxon>
        <taxon>Rhabditida</taxon>
        <taxon>Tylenchina</taxon>
        <taxon>Tylenchomorpha</taxon>
        <taxon>Sphaerularioidea</taxon>
        <taxon>Anguinidae</taxon>
        <taxon>Anguininae</taxon>
        <taxon>Ditylenchus</taxon>
    </lineage>
</organism>
<feature type="transmembrane region" description="Helical" evidence="2">
    <location>
        <begin position="465"/>
        <end position="487"/>
    </location>
</feature>
<accession>A0AAD4N7G9</accession>
<evidence type="ECO:0000259" key="3">
    <source>
        <dbReference type="PROSITE" id="PS50850"/>
    </source>
</evidence>